<reference evidence="3 5" key="2">
    <citation type="submission" date="2015-09" db="EMBL/GenBank/DDBJ databases">
        <authorList>
            <consortium name="Swine Surveillance"/>
        </authorList>
    </citation>
    <scope>NUCLEOTIDE SEQUENCE [LARGE SCALE GENOMIC DNA]</scope>
    <source>
        <strain evidence="3 5">5120</strain>
    </source>
</reference>
<dbReference type="AlphaFoldDB" id="A0A0P1FR99"/>
<gene>
    <name evidence="2" type="ORF">TL5118_02805</name>
    <name evidence="3" type="ORF">TL5120_01164</name>
</gene>
<evidence type="ECO:0000256" key="1">
    <source>
        <dbReference type="SAM" id="MobiDB-lite"/>
    </source>
</evidence>
<organism evidence="3 5">
    <name type="scientific">Thalassovita autumnalis</name>
    <dbReference type="NCBI Taxonomy" id="2072972"/>
    <lineage>
        <taxon>Bacteria</taxon>
        <taxon>Pseudomonadati</taxon>
        <taxon>Pseudomonadota</taxon>
        <taxon>Alphaproteobacteria</taxon>
        <taxon>Rhodobacterales</taxon>
        <taxon>Roseobacteraceae</taxon>
        <taxon>Thalassovita</taxon>
    </lineage>
</organism>
<dbReference type="EMBL" id="CYSC01000020">
    <property type="protein sequence ID" value="CUH71378.1"/>
    <property type="molecule type" value="Genomic_DNA"/>
</dbReference>
<protein>
    <submittedName>
        <fullName evidence="3">Membrane dipeptidase (Peptidase family M19)</fullName>
    </submittedName>
</protein>
<dbReference type="Proteomes" id="UP000051887">
    <property type="component" value="Unassembled WGS sequence"/>
</dbReference>
<accession>A0A0P1FR99</accession>
<evidence type="ECO:0000313" key="4">
    <source>
        <dbReference type="Proteomes" id="UP000051086"/>
    </source>
</evidence>
<evidence type="ECO:0000313" key="3">
    <source>
        <dbReference type="EMBL" id="CUH71378.1"/>
    </source>
</evidence>
<dbReference type="GO" id="GO:0006508">
    <property type="term" value="P:proteolysis"/>
    <property type="evidence" value="ECO:0007669"/>
    <property type="project" value="InterPro"/>
</dbReference>
<dbReference type="Gene3D" id="3.20.20.140">
    <property type="entry name" value="Metal-dependent hydrolases"/>
    <property type="match status" value="1"/>
</dbReference>
<dbReference type="SUPFAM" id="SSF51556">
    <property type="entry name" value="Metallo-dependent hydrolases"/>
    <property type="match status" value="1"/>
</dbReference>
<evidence type="ECO:0000313" key="5">
    <source>
        <dbReference type="Proteomes" id="UP000051887"/>
    </source>
</evidence>
<dbReference type="PANTHER" id="PTHR10443:SF12">
    <property type="entry name" value="DIPEPTIDASE"/>
    <property type="match status" value="1"/>
</dbReference>
<evidence type="ECO:0000313" key="2">
    <source>
        <dbReference type="EMBL" id="CUH68846.1"/>
    </source>
</evidence>
<dbReference type="InterPro" id="IPR032466">
    <property type="entry name" value="Metal_Hydrolase"/>
</dbReference>
<dbReference type="InterPro" id="IPR008257">
    <property type="entry name" value="Pept_M19"/>
</dbReference>
<dbReference type="EMBL" id="CYSB01000036">
    <property type="protein sequence ID" value="CUH68846.1"/>
    <property type="molecule type" value="Genomic_DNA"/>
</dbReference>
<dbReference type="PROSITE" id="PS00869">
    <property type="entry name" value="RENAL_DIPEPTIDASE_1"/>
    <property type="match status" value="1"/>
</dbReference>
<dbReference type="PANTHER" id="PTHR10443">
    <property type="entry name" value="MICROSOMAL DIPEPTIDASE"/>
    <property type="match status" value="1"/>
</dbReference>
<dbReference type="PROSITE" id="PS51365">
    <property type="entry name" value="RENAL_DIPEPTIDASE_2"/>
    <property type="match status" value="1"/>
</dbReference>
<name>A0A0P1FR99_9RHOB</name>
<proteinExistence type="predicted"/>
<dbReference type="CDD" id="cd01301">
    <property type="entry name" value="rDP_like"/>
    <property type="match status" value="1"/>
</dbReference>
<sequence length="375" mass="40563">MGIIAATKTQPKDLQPLPDRPTASDLKQPLIFDGHNDLLLKVQRAGGLSALSDYMEGGPGHLDLPKAKAGGFGGGFFAIYVPSASNADVDDLEVRDPPYDLPLPDAIGWEDAMTVAMSQFAVLLRLEEQGGLKIARTAREIPEIMAQCKVAAIAHMEGAEAIDPDFETLEVLYAAGLRSLGPVWSRPTIYGHGVPFRFPSDGDIGPGLTDHGVRLVRRCDEMGVMIDLSHLNEAGFWDVARHSTKPLVATHSNAHALSASARNLTDKQLDAIAETDGMVGLNFATAFLREDGRMDADTPLDTMLRHLDHLMSRLGEDRVGFGSDFDGAMVPAEIGDVSGLPALRKAMMDHGYDAALLEKLCHRNWVRVLEASWGH</sequence>
<reference evidence="2 4" key="1">
    <citation type="submission" date="2015-09" db="EMBL/GenBank/DDBJ databases">
        <authorList>
            <person name="Rodrigo-Torres L."/>
            <person name="Arahal D.R."/>
        </authorList>
    </citation>
    <scope>NUCLEOTIDE SEQUENCE [LARGE SCALE GENOMIC DNA]</scope>
    <source>
        <strain evidence="2 4">CECT 5118</strain>
    </source>
</reference>
<dbReference type="Pfam" id="PF01244">
    <property type="entry name" value="Peptidase_M19"/>
    <property type="match status" value="1"/>
</dbReference>
<dbReference type="Proteomes" id="UP000051086">
    <property type="component" value="Unassembled WGS sequence"/>
</dbReference>
<feature type="region of interest" description="Disordered" evidence="1">
    <location>
        <begin position="1"/>
        <end position="26"/>
    </location>
</feature>
<dbReference type="GO" id="GO:0070573">
    <property type="term" value="F:metallodipeptidase activity"/>
    <property type="evidence" value="ECO:0007669"/>
    <property type="project" value="InterPro"/>
</dbReference>
<dbReference type="InterPro" id="IPR000180">
    <property type="entry name" value="Dipep_AS"/>
</dbReference>
<keyword evidence="4" id="KW-1185">Reference proteome</keyword>